<feature type="repeat" description="ANK" evidence="3">
    <location>
        <begin position="148"/>
        <end position="180"/>
    </location>
</feature>
<feature type="domain" description="Knr4/Smi1-like" evidence="4">
    <location>
        <begin position="244"/>
        <end position="386"/>
    </location>
</feature>
<dbReference type="SUPFAM" id="SSF48403">
    <property type="entry name" value="Ankyrin repeat"/>
    <property type="match status" value="1"/>
</dbReference>
<dbReference type="InterPro" id="IPR037883">
    <property type="entry name" value="Knr4/Smi1-like_sf"/>
</dbReference>
<evidence type="ECO:0000256" key="3">
    <source>
        <dbReference type="PROSITE-ProRule" id="PRU00023"/>
    </source>
</evidence>
<protein>
    <recommendedName>
        <fullName evidence="4">Knr4/Smi1-like domain-containing protein</fullName>
    </recommendedName>
</protein>
<keyword evidence="2 3" id="KW-0040">ANK repeat</keyword>
<gene>
    <name evidence="5" type="ORF">CYFUS_001369</name>
</gene>
<proteinExistence type="predicted"/>
<dbReference type="PROSITE" id="PS50297">
    <property type="entry name" value="ANK_REP_REGION"/>
    <property type="match status" value="2"/>
</dbReference>
<feature type="repeat" description="ANK" evidence="3">
    <location>
        <begin position="74"/>
        <end position="106"/>
    </location>
</feature>
<dbReference type="SMART" id="SM00860">
    <property type="entry name" value="SMI1_KNR4"/>
    <property type="match status" value="1"/>
</dbReference>
<feature type="repeat" description="ANK" evidence="3">
    <location>
        <begin position="41"/>
        <end position="73"/>
    </location>
</feature>
<dbReference type="Proteomes" id="UP000217257">
    <property type="component" value="Chromosome"/>
</dbReference>
<evidence type="ECO:0000256" key="2">
    <source>
        <dbReference type="ARBA" id="ARBA00023043"/>
    </source>
</evidence>
<dbReference type="PRINTS" id="PR01415">
    <property type="entry name" value="ANKYRIN"/>
</dbReference>
<reference evidence="5 6" key="1">
    <citation type="submission" date="2017-06" db="EMBL/GenBank/DDBJ databases">
        <title>Sequencing and comparative analysis of myxobacterial genomes.</title>
        <authorList>
            <person name="Rupp O."/>
            <person name="Goesmann A."/>
            <person name="Sogaard-Andersen L."/>
        </authorList>
    </citation>
    <scope>NUCLEOTIDE SEQUENCE [LARGE SCALE GENOMIC DNA]</scope>
    <source>
        <strain evidence="5 6">DSM 52655</strain>
    </source>
</reference>
<dbReference type="PANTHER" id="PTHR24171">
    <property type="entry name" value="ANKYRIN REPEAT DOMAIN-CONTAINING PROTEIN 39-RELATED"/>
    <property type="match status" value="1"/>
</dbReference>
<dbReference type="SUPFAM" id="SSF160631">
    <property type="entry name" value="SMI1/KNR4-like"/>
    <property type="match status" value="1"/>
</dbReference>
<dbReference type="InterPro" id="IPR002110">
    <property type="entry name" value="Ankyrin_rpt"/>
</dbReference>
<dbReference type="InterPro" id="IPR036770">
    <property type="entry name" value="Ankyrin_rpt-contain_sf"/>
</dbReference>
<evidence type="ECO:0000259" key="4">
    <source>
        <dbReference type="SMART" id="SM00860"/>
    </source>
</evidence>
<organism evidence="5 6">
    <name type="scientific">Cystobacter fuscus</name>
    <dbReference type="NCBI Taxonomy" id="43"/>
    <lineage>
        <taxon>Bacteria</taxon>
        <taxon>Pseudomonadati</taxon>
        <taxon>Myxococcota</taxon>
        <taxon>Myxococcia</taxon>
        <taxon>Myxococcales</taxon>
        <taxon>Cystobacterineae</taxon>
        <taxon>Archangiaceae</taxon>
        <taxon>Cystobacter</taxon>
    </lineage>
</organism>
<evidence type="ECO:0000313" key="6">
    <source>
        <dbReference type="Proteomes" id="UP000217257"/>
    </source>
</evidence>
<keyword evidence="1" id="KW-0677">Repeat</keyword>
<evidence type="ECO:0000313" key="5">
    <source>
        <dbReference type="EMBL" id="ATB35955.1"/>
    </source>
</evidence>
<dbReference type="PROSITE" id="PS50088">
    <property type="entry name" value="ANK_REPEAT"/>
    <property type="match status" value="3"/>
</dbReference>
<dbReference type="InterPro" id="IPR018958">
    <property type="entry name" value="Knr4/Smi1-like_dom"/>
</dbReference>
<name>A0A250IW33_9BACT</name>
<evidence type="ECO:0000256" key="1">
    <source>
        <dbReference type="ARBA" id="ARBA00022737"/>
    </source>
</evidence>
<dbReference type="AlphaFoldDB" id="A0A250IW33"/>
<accession>A0A250IW33</accession>
<dbReference type="EMBL" id="CP022098">
    <property type="protein sequence ID" value="ATB35955.1"/>
    <property type="molecule type" value="Genomic_DNA"/>
</dbReference>
<dbReference type="Gene3D" id="1.25.40.20">
    <property type="entry name" value="Ankyrin repeat-containing domain"/>
    <property type="match status" value="2"/>
</dbReference>
<dbReference type="Pfam" id="PF12796">
    <property type="entry name" value="Ank_2"/>
    <property type="match status" value="2"/>
</dbReference>
<sequence length="406" mass="43511">MSGKKASKLNTNLVAAIEDTDAEAVAKLLAAGADPNSRDSDGAPVLLRVASEEELALVELLLGAGAEVDAVDALGMSPLMYAVLSGNIEVAERLIASGADVNHQCDDDLGNTVLTLALDKNELPGEPSAAMVEKLLRAGANPNTPNAVGWPPLHRAASFPDLSLIELLLAAGADVKAPRSSGYHAIDTAQAHGQHEVVKRLLAAGSPSLEETATARMTEVWTRIEARYAEHCAPYAEALRKAQRAAPEELAALEQALGTGLPPDLRAFLLRFGGGGAHPPGGAGVFEYSGMSVDLLLSQWKGLAELRKQGSFETATPHELPESDRTLRWTWWHPGWVPFARDSGGNLYCVDLAPGPEGTRGQVFKWESHDGPLPPIRESLQEFFEWYLDQLEEGRFTFDGETLFRG</sequence>
<dbReference type="SMART" id="SM00248">
    <property type="entry name" value="ANK"/>
    <property type="match status" value="6"/>
</dbReference>
<dbReference type="RefSeq" id="WP_198316483.1">
    <property type="nucleotide sequence ID" value="NZ_CP022098.1"/>
</dbReference>
<dbReference type="KEGG" id="cfus:CYFUS_001369"/>
<dbReference type="Pfam" id="PF09346">
    <property type="entry name" value="SMI1_KNR4"/>
    <property type="match status" value="1"/>
</dbReference>
<dbReference type="Gene3D" id="3.40.1580.10">
    <property type="entry name" value="SMI1/KNR4-like"/>
    <property type="match status" value="1"/>
</dbReference>